<feature type="transmembrane region" description="Helical" evidence="5">
    <location>
        <begin position="41"/>
        <end position="64"/>
    </location>
</feature>
<evidence type="ECO:0000313" key="7">
    <source>
        <dbReference type="Proteomes" id="UP000694920"/>
    </source>
</evidence>
<keyword evidence="3 5" id="KW-1133">Transmembrane helix</keyword>
<reference evidence="8" key="1">
    <citation type="submission" date="2025-08" db="UniProtKB">
        <authorList>
            <consortium name="RefSeq"/>
        </authorList>
    </citation>
    <scope>IDENTIFICATION</scope>
</reference>
<evidence type="ECO:0000256" key="2">
    <source>
        <dbReference type="ARBA" id="ARBA00022692"/>
    </source>
</evidence>
<feature type="transmembrane region" description="Helical" evidence="5">
    <location>
        <begin position="220"/>
        <end position="239"/>
    </location>
</feature>
<gene>
    <name evidence="8" type="primary">LOC107269592</name>
</gene>
<accession>A0AAJ7C0T5</accession>
<dbReference type="GeneID" id="107269592"/>
<keyword evidence="2 5" id="KW-0812">Transmembrane</keyword>
<dbReference type="RefSeq" id="XP_015599118.1">
    <property type="nucleotide sequence ID" value="XM_015743632.2"/>
</dbReference>
<feature type="transmembrane region" description="Helical" evidence="5">
    <location>
        <begin position="157"/>
        <end position="177"/>
    </location>
</feature>
<evidence type="ECO:0000259" key="6">
    <source>
        <dbReference type="Pfam" id="PF00892"/>
    </source>
</evidence>
<feature type="domain" description="EamA" evidence="6">
    <location>
        <begin position="190"/>
        <end position="326"/>
    </location>
</feature>
<name>A0AAJ7C0T5_CEPCN</name>
<keyword evidence="4 5" id="KW-0472">Membrane</keyword>
<evidence type="ECO:0000313" key="8">
    <source>
        <dbReference type="RefSeq" id="XP_015599118.1"/>
    </source>
</evidence>
<feature type="transmembrane region" description="Helical" evidence="5">
    <location>
        <begin position="259"/>
        <end position="279"/>
    </location>
</feature>
<feature type="transmembrane region" description="Helical" evidence="5">
    <location>
        <begin position="70"/>
        <end position="89"/>
    </location>
</feature>
<evidence type="ECO:0000256" key="1">
    <source>
        <dbReference type="ARBA" id="ARBA00004141"/>
    </source>
</evidence>
<feature type="transmembrane region" description="Helical" evidence="5">
    <location>
        <begin position="286"/>
        <end position="304"/>
    </location>
</feature>
<proteinExistence type="predicted"/>
<evidence type="ECO:0000256" key="5">
    <source>
        <dbReference type="SAM" id="Phobius"/>
    </source>
</evidence>
<sequence>MVKTMKFSIDSVTSYNSIHPTYQYTEQFNNNIETYRDGTKWFGVFLAFLSGTFFTISSALVKAVRNVDPMILLSIRCLLQITVMLLVAFKDSRNLFGPKGQRLLVQFQGLVGGMTLSLLYYSFRMLPLGDATTIIFSSPIIVIALSFIFLKEPCGVLRIAVICTLFIGVTLVSKPPFLFQMHKEEHYNVMGYVCAILATLFTAMNIVIMRKCLEVHYSIIVLNLSLWALASAIILFFAMSNNHEFKFHLPRDSITWLKILAVAFTGLLGQVLVAMALKIEGAGKVSVTRSLDIILAYIVQIYFFEEVPNQISIVGAVLVLLSVICMGFEKEIYGICDFIP</sequence>
<feature type="transmembrane region" description="Helical" evidence="5">
    <location>
        <begin position="310"/>
        <end position="328"/>
    </location>
</feature>
<dbReference type="InterPro" id="IPR037185">
    <property type="entry name" value="EmrE-like"/>
</dbReference>
<feature type="transmembrane region" description="Helical" evidence="5">
    <location>
        <begin position="189"/>
        <end position="208"/>
    </location>
</feature>
<feature type="transmembrane region" description="Helical" evidence="5">
    <location>
        <begin position="101"/>
        <end position="121"/>
    </location>
</feature>
<dbReference type="Proteomes" id="UP000694920">
    <property type="component" value="Unplaced"/>
</dbReference>
<dbReference type="SUPFAM" id="SSF103481">
    <property type="entry name" value="Multidrug resistance efflux transporter EmrE"/>
    <property type="match status" value="2"/>
</dbReference>
<dbReference type="KEGG" id="ccin:107269592"/>
<evidence type="ECO:0000256" key="4">
    <source>
        <dbReference type="ARBA" id="ARBA00023136"/>
    </source>
</evidence>
<feature type="transmembrane region" description="Helical" evidence="5">
    <location>
        <begin position="133"/>
        <end position="150"/>
    </location>
</feature>
<dbReference type="AlphaFoldDB" id="A0AAJ7C0T5"/>
<dbReference type="GO" id="GO:0016020">
    <property type="term" value="C:membrane"/>
    <property type="evidence" value="ECO:0007669"/>
    <property type="project" value="UniProtKB-SubCell"/>
</dbReference>
<protein>
    <submittedName>
        <fullName evidence="8">Solute carrier family 35 member G1-like</fullName>
    </submittedName>
</protein>
<dbReference type="InterPro" id="IPR000620">
    <property type="entry name" value="EamA_dom"/>
</dbReference>
<dbReference type="PANTHER" id="PTHR22911">
    <property type="entry name" value="ACYL-MALONYL CONDENSING ENZYME-RELATED"/>
    <property type="match status" value="1"/>
</dbReference>
<keyword evidence="7" id="KW-1185">Reference proteome</keyword>
<dbReference type="PANTHER" id="PTHR22911:SF6">
    <property type="entry name" value="SOLUTE CARRIER FAMILY 35 MEMBER G1"/>
    <property type="match status" value="1"/>
</dbReference>
<dbReference type="Pfam" id="PF00892">
    <property type="entry name" value="EamA"/>
    <property type="match status" value="2"/>
</dbReference>
<organism evidence="7 8">
    <name type="scientific">Cephus cinctus</name>
    <name type="common">Wheat stem sawfly</name>
    <dbReference type="NCBI Taxonomy" id="211228"/>
    <lineage>
        <taxon>Eukaryota</taxon>
        <taxon>Metazoa</taxon>
        <taxon>Ecdysozoa</taxon>
        <taxon>Arthropoda</taxon>
        <taxon>Hexapoda</taxon>
        <taxon>Insecta</taxon>
        <taxon>Pterygota</taxon>
        <taxon>Neoptera</taxon>
        <taxon>Endopterygota</taxon>
        <taxon>Hymenoptera</taxon>
        <taxon>Cephoidea</taxon>
        <taxon>Cephidae</taxon>
        <taxon>Cephus</taxon>
    </lineage>
</organism>
<comment type="subcellular location">
    <subcellularLocation>
        <location evidence="1">Membrane</location>
        <topology evidence="1">Multi-pass membrane protein</topology>
    </subcellularLocation>
</comment>
<feature type="domain" description="EamA" evidence="6">
    <location>
        <begin position="42"/>
        <end position="173"/>
    </location>
</feature>
<evidence type="ECO:0000256" key="3">
    <source>
        <dbReference type="ARBA" id="ARBA00022989"/>
    </source>
</evidence>